<comment type="caution">
    <text evidence="2">The sequence shown here is derived from an EMBL/GenBank/DDBJ whole genome shotgun (WGS) entry which is preliminary data.</text>
</comment>
<reference evidence="2 3" key="1">
    <citation type="submission" date="2024-03" db="EMBL/GenBank/DDBJ databases">
        <authorList>
            <person name="Martinez-Hernandez J."/>
        </authorList>
    </citation>
    <scope>NUCLEOTIDE SEQUENCE [LARGE SCALE GENOMIC DNA]</scope>
</reference>
<dbReference type="Proteomes" id="UP001497480">
    <property type="component" value="Unassembled WGS sequence"/>
</dbReference>
<sequence>MAFAFSSSLTLLCIVVQVVMLREQKTNEVEAENENLKNLYKEEQERWKAASKMEKLKESNATVSLENDVSALEYEINVSHQECGANLDDILEDQFGSVIK</sequence>
<keyword evidence="3" id="KW-1185">Reference proteome</keyword>
<dbReference type="AlphaFoldDB" id="A0AAV1XBZ1"/>
<keyword evidence="1" id="KW-0732">Signal</keyword>
<proteinExistence type="predicted"/>
<organism evidence="2 3">
    <name type="scientific">Lupinus luteus</name>
    <name type="common">European yellow lupine</name>
    <dbReference type="NCBI Taxonomy" id="3873"/>
    <lineage>
        <taxon>Eukaryota</taxon>
        <taxon>Viridiplantae</taxon>
        <taxon>Streptophyta</taxon>
        <taxon>Embryophyta</taxon>
        <taxon>Tracheophyta</taxon>
        <taxon>Spermatophyta</taxon>
        <taxon>Magnoliopsida</taxon>
        <taxon>eudicotyledons</taxon>
        <taxon>Gunneridae</taxon>
        <taxon>Pentapetalae</taxon>
        <taxon>rosids</taxon>
        <taxon>fabids</taxon>
        <taxon>Fabales</taxon>
        <taxon>Fabaceae</taxon>
        <taxon>Papilionoideae</taxon>
        <taxon>50 kb inversion clade</taxon>
        <taxon>genistoids sensu lato</taxon>
        <taxon>core genistoids</taxon>
        <taxon>Genisteae</taxon>
        <taxon>Lupinus</taxon>
    </lineage>
</organism>
<evidence type="ECO:0000313" key="2">
    <source>
        <dbReference type="EMBL" id="CAL0318447.1"/>
    </source>
</evidence>
<gene>
    <name evidence="2" type="ORF">LLUT_LOCUS19507</name>
</gene>
<name>A0AAV1XBZ1_LUPLU</name>
<evidence type="ECO:0000256" key="1">
    <source>
        <dbReference type="SAM" id="SignalP"/>
    </source>
</evidence>
<feature type="chain" id="PRO_5043898060" evidence="1">
    <location>
        <begin position="22"/>
        <end position="100"/>
    </location>
</feature>
<evidence type="ECO:0000313" key="3">
    <source>
        <dbReference type="Proteomes" id="UP001497480"/>
    </source>
</evidence>
<dbReference type="EMBL" id="CAXHTB010000013">
    <property type="protein sequence ID" value="CAL0318447.1"/>
    <property type="molecule type" value="Genomic_DNA"/>
</dbReference>
<feature type="signal peptide" evidence="1">
    <location>
        <begin position="1"/>
        <end position="21"/>
    </location>
</feature>
<protein>
    <submittedName>
        <fullName evidence="2">Uncharacterized protein</fullName>
    </submittedName>
</protein>
<accession>A0AAV1XBZ1</accession>